<dbReference type="EMBL" id="CP081864">
    <property type="protein sequence ID" value="QZN95333.1"/>
    <property type="molecule type" value="Genomic_DNA"/>
</dbReference>
<name>A0ABX9AJP8_9ENTR</name>
<evidence type="ECO:0000313" key="3">
    <source>
        <dbReference type="Proteomes" id="UP000825886"/>
    </source>
</evidence>
<evidence type="ECO:0000256" key="1">
    <source>
        <dbReference type="SAM" id="Phobius"/>
    </source>
</evidence>
<accession>A0ABX9AJP8</accession>
<keyword evidence="1" id="KW-1133">Transmembrane helix</keyword>
<dbReference type="Proteomes" id="UP000825886">
    <property type="component" value="Chromosome"/>
</dbReference>
<reference evidence="2 3" key="1">
    <citation type="submission" date="2021-08" db="EMBL/GenBank/DDBJ databases">
        <title>Culture and genomic analysis of Symbiopectobacterium purcellii sp. nov. gen. nov., isolated from the leafhopper Empoasca decipiens.</title>
        <authorList>
            <person name="Nadal-Jimenez P."/>
            <person name="Siozios S."/>
            <person name="Halliday N."/>
            <person name="Camara M."/>
            <person name="Hurst G.D.D."/>
        </authorList>
    </citation>
    <scope>NUCLEOTIDE SEQUENCE [LARGE SCALE GENOMIC DNA]</scope>
    <source>
        <strain evidence="2 3">SyEd1</strain>
    </source>
</reference>
<gene>
    <name evidence="2" type="ORF">K6K13_19345</name>
</gene>
<sequence length="74" mass="8520">MAVDKTVVEQSFTTLPCTGFLRRLIAVNMSWVKSVFFENKGRFFGWCVVVSTMEKMFSACFHLVLHSDIHKNSE</sequence>
<keyword evidence="3" id="KW-1185">Reference proteome</keyword>
<keyword evidence="1" id="KW-0812">Transmembrane</keyword>
<proteinExistence type="predicted"/>
<feature type="transmembrane region" description="Helical" evidence="1">
    <location>
        <begin position="43"/>
        <end position="65"/>
    </location>
</feature>
<dbReference type="RefSeq" id="WP_222158433.1">
    <property type="nucleotide sequence ID" value="NZ_CP081864.1"/>
</dbReference>
<keyword evidence="1" id="KW-0472">Membrane</keyword>
<protein>
    <submittedName>
        <fullName evidence="2">Uncharacterized protein</fullName>
    </submittedName>
</protein>
<organism evidence="2 3">
    <name type="scientific">Symbiopectobacterium purcellii</name>
    <dbReference type="NCBI Taxonomy" id="2871826"/>
    <lineage>
        <taxon>Bacteria</taxon>
        <taxon>Pseudomonadati</taxon>
        <taxon>Pseudomonadota</taxon>
        <taxon>Gammaproteobacteria</taxon>
        <taxon>Enterobacterales</taxon>
        <taxon>Enterobacteriaceae</taxon>
    </lineage>
</organism>
<evidence type="ECO:0000313" key="2">
    <source>
        <dbReference type="EMBL" id="QZN95333.1"/>
    </source>
</evidence>